<gene>
    <name evidence="2" type="ORF">SAMN05444584_1052</name>
</gene>
<name>A0A217EF39_9GAMM</name>
<dbReference type="GO" id="GO:0003723">
    <property type="term" value="F:RNA binding"/>
    <property type="evidence" value="ECO:0007669"/>
    <property type="project" value="InterPro"/>
</dbReference>
<organism evidence="2 3">
    <name type="scientific">Acinetobacter apis</name>
    <dbReference type="NCBI Taxonomy" id="1229165"/>
    <lineage>
        <taxon>Bacteria</taxon>
        <taxon>Pseudomonadati</taxon>
        <taxon>Pseudomonadota</taxon>
        <taxon>Gammaproteobacteria</taxon>
        <taxon>Moraxellales</taxon>
        <taxon>Moraxellaceae</taxon>
        <taxon>Acinetobacter</taxon>
    </lineage>
</organism>
<accession>A0A217EF39</accession>
<protein>
    <submittedName>
        <fullName evidence="2">tRNA pseudouridine32 synthase / 23S rRNA pseudouridine746 synthase</fullName>
    </submittedName>
</protein>
<dbReference type="InterPro" id="IPR006224">
    <property type="entry name" value="PsdUridine_synth_RluA-like_CS"/>
</dbReference>
<dbReference type="GO" id="GO:0140098">
    <property type="term" value="F:catalytic activity, acting on RNA"/>
    <property type="evidence" value="ECO:0007669"/>
    <property type="project" value="UniProtKB-ARBA"/>
</dbReference>
<proteinExistence type="predicted"/>
<dbReference type="InterPro" id="IPR020103">
    <property type="entry name" value="PsdUridine_synth_cat_dom_sf"/>
</dbReference>
<dbReference type="GO" id="GO:0000455">
    <property type="term" value="P:enzyme-directed rRNA pseudouridine synthesis"/>
    <property type="evidence" value="ECO:0007669"/>
    <property type="project" value="TreeGrafter"/>
</dbReference>
<reference evidence="3" key="1">
    <citation type="submission" date="2017-06" db="EMBL/GenBank/DDBJ databases">
        <authorList>
            <person name="Varghese N."/>
            <person name="Submissions S."/>
        </authorList>
    </citation>
    <scope>NUCLEOTIDE SEQUENCE [LARGE SCALE GENOMIC DNA]</scope>
    <source>
        <strain evidence="3">ANC 5114</strain>
    </source>
</reference>
<dbReference type="SUPFAM" id="SSF55120">
    <property type="entry name" value="Pseudouridine synthase"/>
    <property type="match status" value="1"/>
</dbReference>
<dbReference type="CDD" id="cd02869">
    <property type="entry name" value="PseudoU_synth_RluA_like"/>
    <property type="match status" value="1"/>
</dbReference>
<dbReference type="RefSeq" id="WP_171289034.1">
    <property type="nucleotide sequence ID" value="NZ_FZLN01000001.1"/>
</dbReference>
<dbReference type="GO" id="GO:0009982">
    <property type="term" value="F:pseudouridine synthase activity"/>
    <property type="evidence" value="ECO:0007669"/>
    <property type="project" value="InterPro"/>
</dbReference>
<evidence type="ECO:0000313" key="3">
    <source>
        <dbReference type="Proteomes" id="UP000243463"/>
    </source>
</evidence>
<dbReference type="PANTHER" id="PTHR21600">
    <property type="entry name" value="MITOCHONDRIAL RNA PSEUDOURIDINE SYNTHASE"/>
    <property type="match status" value="1"/>
</dbReference>
<dbReference type="InterPro" id="IPR006145">
    <property type="entry name" value="PsdUridine_synth_RsuA/RluA"/>
</dbReference>
<dbReference type="AlphaFoldDB" id="A0A217EF39"/>
<dbReference type="Gene3D" id="3.30.2350.10">
    <property type="entry name" value="Pseudouridine synthase"/>
    <property type="match status" value="1"/>
</dbReference>
<evidence type="ECO:0000259" key="1">
    <source>
        <dbReference type="Pfam" id="PF00849"/>
    </source>
</evidence>
<dbReference type="EMBL" id="FZLN01000001">
    <property type="protein sequence ID" value="SNQ29118.1"/>
    <property type="molecule type" value="Genomic_DNA"/>
</dbReference>
<evidence type="ECO:0000313" key="2">
    <source>
        <dbReference type="EMBL" id="SNQ29118.1"/>
    </source>
</evidence>
<keyword evidence="3" id="KW-1185">Reference proteome</keyword>
<dbReference type="PANTHER" id="PTHR21600:SF89">
    <property type="entry name" value="RIBOSOMAL LARGE SUBUNIT PSEUDOURIDINE SYNTHASE A"/>
    <property type="match status" value="1"/>
</dbReference>
<dbReference type="InterPro" id="IPR050188">
    <property type="entry name" value="RluA_PseudoU_synthase"/>
</dbReference>
<sequence>MSDFLTKHLIHQDEDFIVIHKPAGLLSVPGRGDALYDSVLTRLVAVEPKTLLIHRLDRDTSGILVFALTRLGQNRISKQFQLRETTKTYQAIVAGHIYDKGTIDIPVIYDETRPPLHIVDQTHSKQALTHWSALEQFEINGYPVTRIKLVPITGRAHQLRVHMQYLGHPIIGDTLYADAEQQQLKDRLCLHAYQLGFKHPKTEHVLHFECPVPF</sequence>
<dbReference type="Proteomes" id="UP000243463">
    <property type="component" value="Unassembled WGS sequence"/>
</dbReference>
<feature type="domain" description="Pseudouridine synthase RsuA/RluA-like" evidence="1">
    <location>
        <begin position="15"/>
        <end position="164"/>
    </location>
</feature>
<dbReference type="Pfam" id="PF00849">
    <property type="entry name" value="PseudoU_synth_2"/>
    <property type="match status" value="1"/>
</dbReference>
<dbReference type="PROSITE" id="PS01129">
    <property type="entry name" value="PSI_RLU"/>
    <property type="match status" value="1"/>
</dbReference>